<accession>A0ABS3YH10</accession>
<dbReference type="Gene3D" id="3.90.1150.200">
    <property type="match status" value="1"/>
</dbReference>
<dbReference type="InterPro" id="IPR014922">
    <property type="entry name" value="YdhG-like"/>
</dbReference>
<keyword evidence="3" id="KW-1185">Reference proteome</keyword>
<sequence>MATEKVKPATVDQYIATFPKEEQEVMGKIRKTIQQAVPEAEEVISYSIPAYKQNGFLIYFSAYKAHYSLSFPPPFTVFEQFKKELSPYESSKSTVQLPKSMPIPYDLIADIVKFRAKEAAENAAKAPKKKK</sequence>
<comment type="caution">
    <text evidence="2">The sequence shown here is derived from an EMBL/GenBank/DDBJ whole genome shotgun (WGS) entry which is preliminary data.</text>
</comment>
<dbReference type="EMBL" id="JAGHKP010000003">
    <property type="protein sequence ID" value="MBO9153988.1"/>
    <property type="molecule type" value="Genomic_DNA"/>
</dbReference>
<reference evidence="3" key="1">
    <citation type="submission" date="2021-03" db="EMBL/GenBank/DDBJ databases">
        <title>Assistant Professor.</title>
        <authorList>
            <person name="Huq M.A."/>
        </authorList>
    </citation>
    <scope>NUCLEOTIDE SEQUENCE [LARGE SCALE GENOMIC DNA]</scope>
    <source>
        <strain evidence="3">MAH-28</strain>
    </source>
</reference>
<name>A0ABS3YH10_9BACT</name>
<dbReference type="Pfam" id="PF08818">
    <property type="entry name" value="DUF1801"/>
    <property type="match status" value="1"/>
</dbReference>
<dbReference type="Proteomes" id="UP000679126">
    <property type="component" value="Unassembled WGS sequence"/>
</dbReference>
<feature type="domain" description="YdhG-like" evidence="1">
    <location>
        <begin position="23"/>
        <end position="115"/>
    </location>
</feature>
<proteinExistence type="predicted"/>
<gene>
    <name evidence="2" type="ORF">J7I43_17305</name>
</gene>
<evidence type="ECO:0000313" key="3">
    <source>
        <dbReference type="Proteomes" id="UP000679126"/>
    </source>
</evidence>
<evidence type="ECO:0000259" key="1">
    <source>
        <dbReference type="Pfam" id="PF08818"/>
    </source>
</evidence>
<evidence type="ECO:0000313" key="2">
    <source>
        <dbReference type="EMBL" id="MBO9153988.1"/>
    </source>
</evidence>
<organism evidence="2 3">
    <name type="scientific">Chitinophaga chungangae</name>
    <dbReference type="NCBI Taxonomy" id="2821488"/>
    <lineage>
        <taxon>Bacteria</taxon>
        <taxon>Pseudomonadati</taxon>
        <taxon>Bacteroidota</taxon>
        <taxon>Chitinophagia</taxon>
        <taxon>Chitinophagales</taxon>
        <taxon>Chitinophagaceae</taxon>
        <taxon>Chitinophaga</taxon>
    </lineage>
</organism>
<dbReference type="RefSeq" id="WP_209147110.1">
    <property type="nucleotide sequence ID" value="NZ_JAGHKP010000003.1"/>
</dbReference>
<protein>
    <submittedName>
        <fullName evidence="2">DUF1801 domain-containing protein</fullName>
    </submittedName>
</protein>
<dbReference type="SUPFAM" id="SSF159888">
    <property type="entry name" value="YdhG-like"/>
    <property type="match status" value="1"/>
</dbReference>